<dbReference type="InterPro" id="IPR026453">
    <property type="entry name" value="PGF_pre_PGF"/>
</dbReference>
<dbReference type="EMBL" id="JAVKPK010000042">
    <property type="protein sequence ID" value="MDR7666248.1"/>
    <property type="molecule type" value="Genomic_DNA"/>
</dbReference>
<gene>
    <name evidence="3" type="ORF">RG963_10760</name>
</gene>
<evidence type="ECO:0000313" key="4">
    <source>
        <dbReference type="Proteomes" id="UP001246244"/>
    </source>
</evidence>
<proteinExistence type="predicted"/>
<name>A0ABU2D2Q6_9EURY</name>
<dbReference type="NCBIfam" id="TIGR04279">
    <property type="entry name" value="TIGR04279 domain"/>
    <property type="match status" value="1"/>
</dbReference>
<dbReference type="RefSeq" id="WP_310576273.1">
    <property type="nucleotide sequence ID" value="NZ_JAVKPK010000042.1"/>
</dbReference>
<keyword evidence="4" id="KW-1185">Reference proteome</keyword>
<evidence type="ECO:0000256" key="1">
    <source>
        <dbReference type="SAM" id="MobiDB-lite"/>
    </source>
</evidence>
<accession>A0ABU2D2Q6</accession>
<reference evidence="4" key="1">
    <citation type="submission" date="2023-07" db="EMBL/GenBank/DDBJ databases">
        <title>Whole-genome sequencing of a new Methanosarcina sp. Z-7115.</title>
        <authorList>
            <person name="Zhilina T.N."/>
            <person name="Merkel A.Y."/>
        </authorList>
    </citation>
    <scope>NUCLEOTIDE SEQUENCE [LARGE SCALE GENOMIC DNA]</scope>
    <source>
        <strain evidence="4">Z-7115</strain>
    </source>
</reference>
<dbReference type="NCBIfam" id="TIGR04213">
    <property type="entry name" value="PGF_pre_PGF"/>
    <property type="match status" value="1"/>
</dbReference>
<feature type="compositionally biased region" description="Low complexity" evidence="1">
    <location>
        <begin position="390"/>
        <end position="418"/>
    </location>
</feature>
<protein>
    <submittedName>
        <fullName evidence="3">TIGR04279 domain-containing protein</fullName>
    </submittedName>
</protein>
<dbReference type="Proteomes" id="UP001246244">
    <property type="component" value="Unassembled WGS sequence"/>
</dbReference>
<evidence type="ECO:0000313" key="3">
    <source>
        <dbReference type="EMBL" id="MDR7666248.1"/>
    </source>
</evidence>
<feature type="compositionally biased region" description="Low complexity" evidence="1">
    <location>
        <begin position="457"/>
        <end position="495"/>
    </location>
</feature>
<sequence length="751" mass="81171">MKKSLLIIALIVFILTSATTIAGNSEKNVSPIGSINFTDRVVYILDHTSDPAEGNWITLGYPYEERRIQLPHPIKLTYSGPKFKEYEGASGTLYKDENESYTITYPSSSFYLTHPVYLPGEKVNMSFHGDSSLKGTVEIYLFNITSDSAYGVFDAFKTREVENLDNLFHSNMEGNYKKYTAVLGENGDLLNYDFGPLDSGQYCILMIQENEDNSLTALSATAFVVEEYKLHVSAPASIVKGEDLDINMALESAPNENNCTYGAVLIRETAYKANIEIDSHGTRNGTSVTVNDVDLIDEFDTNSSNSLSKLTIDELQTKIQIIIGEGKGSIAIGEKGQKTLSLTAFDLSPGSYYLLAGAYSPGKGLVGLNQLEVKIKSNGGSDDDAGGDNGSNDNGSNDSGSNDNRSNDSGSNDSGSNDNRSRGSESSDNGSNDSGSNDNRSNDSGSNDNRSRGSEFSDNGSNDSGSNDNRSNDNGSNDSGSNDNRSNDNGSNDSGSGEDDNSGSGGNGGNGGGAGGSPEPAKNVKSKELCQQFISNGKQICFKFMKGATSVDYVKFNSKKTAGKITTIVEDLKGRSSLTLSEPEDEIYKYINIWIGNGGFANSKNIENAVVGFRVNKEWITENNINTDTIVLQHFKENNWNSLPTKKLSENEEYIYFESETPSFSPFAITAGKNVMTIEEKTGENQAPSEVMINDEIGAKTKSGAATQENKKAGTQKIANIFVGIIIILLMNAIIFKKMKKMGPRKKDPEQ</sequence>
<evidence type="ECO:0000256" key="2">
    <source>
        <dbReference type="SAM" id="Phobius"/>
    </source>
</evidence>
<feature type="transmembrane region" description="Helical" evidence="2">
    <location>
        <begin position="718"/>
        <end position="736"/>
    </location>
</feature>
<keyword evidence="2" id="KW-1133">Transmembrane helix</keyword>
<keyword evidence="2" id="KW-0812">Transmembrane</keyword>
<comment type="caution">
    <text evidence="3">The sequence shown here is derived from an EMBL/GenBank/DDBJ whole genome shotgun (WGS) entry which is preliminary data.</text>
</comment>
<keyword evidence="2" id="KW-0472">Membrane</keyword>
<dbReference type="InterPro" id="IPR026595">
    <property type="entry name" value="CHP04279"/>
</dbReference>
<feature type="region of interest" description="Disordered" evidence="1">
    <location>
        <begin position="377"/>
        <end position="523"/>
    </location>
</feature>
<organism evidence="3 4">
    <name type="scientific">Methanosarcina baikalica</name>
    <dbReference type="NCBI Taxonomy" id="3073890"/>
    <lineage>
        <taxon>Archaea</taxon>
        <taxon>Methanobacteriati</taxon>
        <taxon>Methanobacteriota</taxon>
        <taxon>Stenosarchaea group</taxon>
        <taxon>Methanomicrobia</taxon>
        <taxon>Methanosarcinales</taxon>
        <taxon>Methanosarcinaceae</taxon>
        <taxon>Methanosarcina</taxon>
    </lineage>
</organism>
<feature type="compositionally biased region" description="Low complexity" evidence="1">
    <location>
        <begin position="426"/>
        <end position="448"/>
    </location>
</feature>
<feature type="compositionally biased region" description="Gly residues" evidence="1">
    <location>
        <begin position="503"/>
        <end position="516"/>
    </location>
</feature>